<dbReference type="SUPFAM" id="SSF52440">
    <property type="entry name" value="PreATP-grasp domain"/>
    <property type="match status" value="1"/>
</dbReference>
<dbReference type="Pfam" id="PF07478">
    <property type="entry name" value="Dala_Dala_lig_C"/>
    <property type="match status" value="1"/>
</dbReference>
<evidence type="ECO:0000256" key="4">
    <source>
        <dbReference type="PROSITE-ProRule" id="PRU00409"/>
    </source>
</evidence>
<feature type="domain" description="ATP-grasp" evidence="5">
    <location>
        <begin position="113"/>
        <end position="317"/>
    </location>
</feature>
<evidence type="ECO:0000256" key="1">
    <source>
        <dbReference type="ARBA" id="ARBA00010871"/>
    </source>
</evidence>
<dbReference type="PANTHER" id="PTHR23132:SF23">
    <property type="entry name" value="D-ALANINE--D-ALANINE LIGASE B"/>
    <property type="match status" value="1"/>
</dbReference>
<gene>
    <name evidence="6" type="ORF">DSM19430T_14980</name>
</gene>
<dbReference type="GO" id="GO:0071555">
    <property type="term" value="P:cell wall organization"/>
    <property type="evidence" value="ECO:0007669"/>
    <property type="project" value="UniProtKB-KW"/>
</dbReference>
<evidence type="ECO:0000313" key="7">
    <source>
        <dbReference type="Proteomes" id="UP000503820"/>
    </source>
</evidence>
<dbReference type="InterPro" id="IPR011095">
    <property type="entry name" value="Dala_Dala_lig_C"/>
</dbReference>
<dbReference type="SUPFAM" id="SSF56059">
    <property type="entry name" value="Glutathione synthetase ATP-binding domain-like"/>
    <property type="match status" value="1"/>
</dbReference>
<keyword evidence="7" id="KW-1185">Reference proteome</keyword>
<sequence length="366" mass="39058">MLVGITYDLKADYIAMGFSEEDAAEFDSPVTIQAIDDALCALGFRTERVGALPMLAGALLQGRRWDMVFNIAEGLNGFGRESQVPALLDYYGIPYVFSDPMTLGVCLHKGVTKHVVRDKGVPTADFAVVETAEDAAHVRLPFPLFVKPVAEGTGLGIGAASKVRNHEELAAACARLIARHNQPVLVETYLPGRELTVGITGTGKNARAVAALEVVFAQTAESQAYGYVNKQEFEDRMEYRLAHDAVGEHACRVALEAWRALGCRDGGRVDVRLDAQGVPNFIEVNPLAGLNPETSDLPILCYKTGMTYRQLIREIMDSALARNGIGHAMPADPGPGSPLWPAENTPVSGAVCGTVHGAQAATGIAG</sequence>
<organism evidence="6 7">
    <name type="scientific">Desulfovibrio psychrotolerans</name>
    <dbReference type="NCBI Taxonomy" id="415242"/>
    <lineage>
        <taxon>Bacteria</taxon>
        <taxon>Pseudomonadati</taxon>
        <taxon>Thermodesulfobacteriota</taxon>
        <taxon>Desulfovibrionia</taxon>
        <taxon>Desulfovibrionales</taxon>
        <taxon>Desulfovibrionaceae</taxon>
        <taxon>Desulfovibrio</taxon>
    </lineage>
</organism>
<dbReference type="Proteomes" id="UP000503820">
    <property type="component" value="Unassembled WGS sequence"/>
</dbReference>
<keyword evidence="2" id="KW-0436">Ligase</keyword>
<dbReference type="EMBL" id="BLVP01000007">
    <property type="protein sequence ID" value="GFM36814.1"/>
    <property type="molecule type" value="Genomic_DNA"/>
</dbReference>
<keyword evidence="4" id="KW-0067">ATP-binding</keyword>
<dbReference type="Gene3D" id="3.30.470.20">
    <property type="entry name" value="ATP-grasp fold, B domain"/>
    <property type="match status" value="1"/>
</dbReference>
<dbReference type="PROSITE" id="PS50975">
    <property type="entry name" value="ATP_GRASP"/>
    <property type="match status" value="1"/>
</dbReference>
<comment type="similarity">
    <text evidence="1">Belongs to the D-alanine--D-alanine ligase family.</text>
</comment>
<name>A0A7J0BUX3_9BACT</name>
<dbReference type="GO" id="GO:0005524">
    <property type="term" value="F:ATP binding"/>
    <property type="evidence" value="ECO:0007669"/>
    <property type="project" value="UniProtKB-UniRule"/>
</dbReference>
<evidence type="ECO:0000256" key="3">
    <source>
        <dbReference type="ARBA" id="ARBA00023316"/>
    </source>
</evidence>
<comment type="caution">
    <text evidence="6">The sequence shown here is derived from an EMBL/GenBank/DDBJ whole genome shotgun (WGS) entry which is preliminary data.</text>
</comment>
<dbReference type="RefSeq" id="WP_174409465.1">
    <property type="nucleotide sequence ID" value="NZ_BLVP01000007.1"/>
</dbReference>
<keyword evidence="4" id="KW-0547">Nucleotide-binding</keyword>
<dbReference type="GO" id="GO:0046872">
    <property type="term" value="F:metal ion binding"/>
    <property type="evidence" value="ECO:0007669"/>
    <property type="project" value="InterPro"/>
</dbReference>
<dbReference type="Gene3D" id="3.30.1490.20">
    <property type="entry name" value="ATP-grasp fold, A domain"/>
    <property type="match status" value="1"/>
</dbReference>
<dbReference type="GO" id="GO:0008716">
    <property type="term" value="F:D-alanine-D-alanine ligase activity"/>
    <property type="evidence" value="ECO:0007669"/>
    <property type="project" value="InterPro"/>
</dbReference>
<keyword evidence="3" id="KW-0961">Cell wall biogenesis/degradation</keyword>
<accession>A0A7J0BUX3</accession>
<dbReference type="PANTHER" id="PTHR23132">
    <property type="entry name" value="D-ALANINE--D-ALANINE LIGASE"/>
    <property type="match status" value="1"/>
</dbReference>
<evidence type="ECO:0000313" key="6">
    <source>
        <dbReference type="EMBL" id="GFM36814.1"/>
    </source>
</evidence>
<dbReference type="InterPro" id="IPR013815">
    <property type="entry name" value="ATP_grasp_subdomain_1"/>
</dbReference>
<dbReference type="InterPro" id="IPR016185">
    <property type="entry name" value="PreATP-grasp_dom_sf"/>
</dbReference>
<protein>
    <recommendedName>
        <fullName evidence="5">ATP-grasp domain-containing protein</fullName>
    </recommendedName>
</protein>
<evidence type="ECO:0000256" key="2">
    <source>
        <dbReference type="ARBA" id="ARBA00022598"/>
    </source>
</evidence>
<proteinExistence type="inferred from homology"/>
<dbReference type="InterPro" id="IPR011761">
    <property type="entry name" value="ATP-grasp"/>
</dbReference>
<reference evidence="6 7" key="1">
    <citation type="submission" date="2020-05" db="EMBL/GenBank/DDBJ databases">
        <title>Draft genome sequence of Desulfovibrio psychrotolerans JS1T.</title>
        <authorList>
            <person name="Ueno A."/>
            <person name="Tamazawa S."/>
            <person name="Tamamura S."/>
            <person name="Murakami T."/>
            <person name="Kiyama T."/>
            <person name="Inomata H."/>
            <person name="Amano Y."/>
            <person name="Miyakawa K."/>
            <person name="Tamaki H."/>
            <person name="Naganuma T."/>
            <person name="Kaneko K."/>
        </authorList>
    </citation>
    <scope>NUCLEOTIDE SEQUENCE [LARGE SCALE GENOMIC DNA]</scope>
    <source>
        <strain evidence="6 7">JS1</strain>
    </source>
</reference>
<evidence type="ECO:0000259" key="5">
    <source>
        <dbReference type="PROSITE" id="PS50975"/>
    </source>
</evidence>
<dbReference type="AlphaFoldDB" id="A0A7J0BUX3"/>